<dbReference type="SUPFAM" id="SSF81606">
    <property type="entry name" value="PP2C-like"/>
    <property type="match status" value="1"/>
</dbReference>
<dbReference type="PANTHER" id="PTHR47992">
    <property type="entry name" value="PROTEIN PHOSPHATASE"/>
    <property type="match status" value="1"/>
</dbReference>
<reference evidence="2 5" key="1">
    <citation type="journal article" date="2015" name="Genome Announc.">
        <title>Complete genome sequences for 35 biothreat assay-relevant bacillus species.</title>
        <authorList>
            <person name="Johnson S.L."/>
            <person name="Daligault H.E."/>
            <person name="Davenport K.W."/>
            <person name="Jaissle J."/>
            <person name="Frey K.G."/>
            <person name="Ladner J.T."/>
            <person name="Broomall S.M."/>
            <person name="Bishop-Lilly K.A."/>
            <person name="Bruce D.C."/>
            <person name="Gibbons H.S."/>
            <person name="Coyne S.R."/>
            <person name="Lo C.C."/>
            <person name="Meincke L."/>
            <person name="Munk A.C."/>
            <person name="Koroleva G.I."/>
            <person name="Rosenzweig C.N."/>
            <person name="Palacios G.F."/>
            <person name="Redden C.L."/>
            <person name="Minogue T.D."/>
            <person name="Chain P.S."/>
        </authorList>
    </citation>
    <scope>NUCLEOTIDE SEQUENCE [LARGE SCALE GENOMIC DNA]</scope>
    <source>
        <strain evidence="2 5">HD1011</strain>
        <plasmid evidence="2 5">2</plasmid>
    </source>
</reference>
<evidence type="ECO:0000259" key="1">
    <source>
        <dbReference type="PROSITE" id="PS51746"/>
    </source>
</evidence>
<reference evidence="4 6" key="3">
    <citation type="submission" date="2020-05" db="EMBL/GenBank/DDBJ databases">
        <title>FDA dAtabase for Regulatory Grade micrObial Sequences (FDA-ARGOS): Supporting development and validation of Infectious Disease Dx tests.</title>
        <authorList>
            <person name="Nelson B."/>
            <person name="Plummer A."/>
            <person name="Tallon L."/>
            <person name="Sadzewicz L."/>
            <person name="Zhao X."/>
            <person name="Vavikolanu K."/>
            <person name="Mehta A."/>
            <person name="Aluvathingal J."/>
            <person name="Nadendla S."/>
            <person name="Myers T."/>
            <person name="Yan Y."/>
            <person name="Sichtig H."/>
        </authorList>
    </citation>
    <scope>NUCLEOTIDE SEQUENCE [LARGE SCALE GENOMIC DNA]</scope>
    <source>
        <strain evidence="4 6">FDAARGOS_795</strain>
        <plasmid evidence="4 6">unnamed3</plasmid>
    </source>
</reference>
<evidence type="ECO:0000313" key="5">
    <source>
        <dbReference type="Proteomes" id="UP000031876"/>
    </source>
</evidence>
<dbReference type="GO" id="GO:0004722">
    <property type="term" value="F:protein serine/threonine phosphatase activity"/>
    <property type="evidence" value="ECO:0007669"/>
    <property type="project" value="InterPro"/>
</dbReference>
<dbReference type="EMBL" id="CP009334">
    <property type="protein sequence ID" value="AJG74053.1"/>
    <property type="molecule type" value="Genomic_DNA"/>
</dbReference>
<dbReference type="Pfam" id="PF13672">
    <property type="entry name" value="PP2C_2"/>
    <property type="match status" value="1"/>
</dbReference>
<organism evidence="4 6">
    <name type="scientific">Bacillus thuringiensis</name>
    <dbReference type="NCBI Taxonomy" id="1428"/>
    <lineage>
        <taxon>Bacteria</taxon>
        <taxon>Bacillati</taxon>
        <taxon>Bacillota</taxon>
        <taxon>Bacilli</taxon>
        <taxon>Bacillales</taxon>
        <taxon>Bacillaceae</taxon>
        <taxon>Bacillus</taxon>
        <taxon>Bacillus cereus group</taxon>
    </lineage>
</organism>
<dbReference type="Proteomes" id="UP000501107">
    <property type="component" value="Plasmid unnamed3"/>
</dbReference>
<dbReference type="AlphaFoldDB" id="A0A0B5NPK6"/>
<name>A0A0B5NPK6_BACTU</name>
<dbReference type="InterPro" id="IPR036457">
    <property type="entry name" value="PPM-type-like_dom_sf"/>
</dbReference>
<protein>
    <submittedName>
        <fullName evidence="2">Phosphatase 2C family protein</fullName>
    </submittedName>
    <submittedName>
        <fullName evidence="4">Serine/threonine-protein phosphatase</fullName>
    </submittedName>
</protein>
<evidence type="ECO:0000313" key="3">
    <source>
        <dbReference type="EMBL" id="MDR4174580.1"/>
    </source>
</evidence>
<proteinExistence type="predicted"/>
<dbReference type="Proteomes" id="UP001181533">
    <property type="component" value="Unassembled WGS sequence"/>
</dbReference>
<dbReference type="RefSeq" id="WP_000464419.1">
    <property type="nucleotide sequence ID" value="NZ_CP009334.1"/>
</dbReference>
<geneLocation type="plasmid" evidence="4 6">
    <name>unnamed3</name>
</geneLocation>
<dbReference type="Proteomes" id="UP000031876">
    <property type="component" value="Plasmid 2"/>
</dbReference>
<keyword evidence="4" id="KW-0614">Plasmid</keyword>
<geneLocation type="plasmid" evidence="2 5">
    <name>2</name>
</geneLocation>
<dbReference type="InterPro" id="IPR001932">
    <property type="entry name" value="PPM-type_phosphatase-like_dom"/>
</dbReference>
<evidence type="ECO:0000313" key="2">
    <source>
        <dbReference type="EMBL" id="AJG74053.1"/>
    </source>
</evidence>
<dbReference type="Gene3D" id="3.60.40.10">
    <property type="entry name" value="PPM-type phosphatase domain"/>
    <property type="match status" value="1"/>
</dbReference>
<dbReference type="EMBL" id="VKQN01000001">
    <property type="protein sequence ID" value="MDR4174580.1"/>
    <property type="molecule type" value="Genomic_DNA"/>
</dbReference>
<dbReference type="KEGG" id="btw:BF38_5661"/>
<dbReference type="SMART" id="SM00332">
    <property type="entry name" value="PP2Cc"/>
    <property type="match status" value="1"/>
</dbReference>
<feature type="domain" description="PPM-type phosphatase" evidence="1">
    <location>
        <begin position="3"/>
        <end position="237"/>
    </location>
</feature>
<reference evidence="3" key="2">
    <citation type="submission" date="2019-07" db="EMBL/GenBank/DDBJ databases">
        <title>Phylogenomic Reclassification of ATCC Bacillus Strains and Various Taxa within the Genus Bacillus.</title>
        <authorList>
            <person name="Riojas M.A."/>
            <person name="Frank A.M."/>
            <person name="Fenn S.L."/>
            <person name="King S.P."/>
            <person name="Brower S.M."/>
            <person name="Hazbon M.H."/>
        </authorList>
    </citation>
    <scope>NUCLEOTIDE SEQUENCE</scope>
    <source>
        <strain evidence="3">ATCC 35646</strain>
    </source>
</reference>
<gene>
    <name evidence="2" type="ORF">BF38_5661</name>
    <name evidence="3" type="ORF">FO599_00360</name>
    <name evidence="4" type="ORF">FOC89_02555</name>
</gene>
<evidence type="ECO:0000313" key="4">
    <source>
        <dbReference type="EMBL" id="QKH22879.1"/>
    </source>
</evidence>
<dbReference type="CDD" id="cd00143">
    <property type="entry name" value="PP2Cc"/>
    <property type="match status" value="1"/>
</dbReference>
<dbReference type="EMBL" id="CP053979">
    <property type="protein sequence ID" value="QKH22879.1"/>
    <property type="molecule type" value="Genomic_DNA"/>
</dbReference>
<dbReference type="PROSITE" id="PS51746">
    <property type="entry name" value="PPM_2"/>
    <property type="match status" value="1"/>
</dbReference>
<dbReference type="InterPro" id="IPR015655">
    <property type="entry name" value="PP2C"/>
</dbReference>
<accession>A0A0B5NPK6</accession>
<dbReference type="SMART" id="SM00331">
    <property type="entry name" value="PP2C_SIG"/>
    <property type="match status" value="1"/>
</dbReference>
<evidence type="ECO:0000313" key="6">
    <source>
        <dbReference type="Proteomes" id="UP000501107"/>
    </source>
</evidence>
<sequence length="241" mass="26951">MFEVVPFTDIGVVRETNEDNLVFLVGEFQGEEIALIVVCDGMGGLDDGENASRTVCQNLEETFANEEYETIAELKRAITMSITMSNKQLLNINMAKGKKGGTTVSCVLLADKGYLWHVGDSRIYQIKDGQVNRLTEDHTLVNKYIKDGDITEEEAKTHHQRNVILRAVGIKAGVKIDTNTFDYKDSSLVLCSDGFWHSLEDRQLVDLNNKHVSLNDLFQFAIAEGETDNITSVFVEHKSTN</sequence>